<feature type="compositionally biased region" description="Acidic residues" evidence="6">
    <location>
        <begin position="244"/>
        <end position="264"/>
    </location>
</feature>
<feature type="compositionally biased region" description="Basic and acidic residues" evidence="6">
    <location>
        <begin position="80"/>
        <end position="90"/>
    </location>
</feature>
<feature type="region of interest" description="Disordered" evidence="6">
    <location>
        <begin position="347"/>
        <end position="452"/>
    </location>
</feature>
<feature type="compositionally biased region" description="Basic and acidic residues" evidence="6">
    <location>
        <begin position="839"/>
        <end position="884"/>
    </location>
</feature>
<feature type="region of interest" description="Disordered" evidence="6">
    <location>
        <begin position="705"/>
        <end position="747"/>
    </location>
</feature>
<keyword evidence="4" id="KW-0804">Transcription</keyword>
<feature type="region of interest" description="Disordered" evidence="6">
    <location>
        <begin position="763"/>
        <end position="1307"/>
    </location>
</feature>
<feature type="compositionally biased region" description="Low complexity" evidence="6">
    <location>
        <begin position="1242"/>
        <end position="1257"/>
    </location>
</feature>
<feature type="compositionally biased region" description="Low complexity" evidence="6">
    <location>
        <begin position="350"/>
        <end position="368"/>
    </location>
</feature>
<name>A0AAD7X625_9APHY</name>
<evidence type="ECO:0000256" key="2">
    <source>
        <dbReference type="ARBA" id="ARBA00022491"/>
    </source>
</evidence>
<evidence type="ECO:0000256" key="5">
    <source>
        <dbReference type="ARBA" id="ARBA00023242"/>
    </source>
</evidence>
<feature type="compositionally biased region" description="Acidic residues" evidence="6">
    <location>
        <begin position="425"/>
        <end position="452"/>
    </location>
</feature>
<feature type="compositionally biased region" description="Pro residues" evidence="6">
    <location>
        <begin position="1289"/>
        <end position="1299"/>
    </location>
</feature>
<comment type="caution">
    <text evidence="7">The sequence shown here is derived from an EMBL/GenBank/DDBJ whole genome shotgun (WGS) entry which is preliminary data.</text>
</comment>
<feature type="compositionally biased region" description="Acidic residues" evidence="6">
    <location>
        <begin position="214"/>
        <end position="231"/>
    </location>
</feature>
<evidence type="ECO:0000256" key="1">
    <source>
        <dbReference type="ARBA" id="ARBA00004123"/>
    </source>
</evidence>
<evidence type="ECO:0000256" key="3">
    <source>
        <dbReference type="ARBA" id="ARBA00023015"/>
    </source>
</evidence>
<sequence length="1307" mass="140404">MDRRPVYACTILVSAFADWIVHALAPGLTVSLSLILPSFPHLVAIVADDAGVHSLARVPQLSLSIPASPPKNTIPTTVDNDTRTNEDDASRTSTRKKQKRDRIVPAPMWDWAYKQKKSEKKDKSDWRNKPVEEEEEEEEQAGPAKAMEEEEDDDQDKDSNPDGDDDSPRKSRAPSDDVDDNDNDEEEQPEEDGESVDEAPASRRIRKGTSGDVSAEEEDDMEDPEPDAPDADADRTPKAASPDLTDDENDNLGEDEVDEDDQAEVVEAPKDGSDAEDEEEDPEAVADDGDALDADEPPTTEAVTPAEGVVDPVEVDMDTTMDVDAPPAVLMSPVAVAASSIMAGASLIQPESPSSSQPSTPSVSRMSSRYPSVEPEQGPDVPSEPEAEPEPERKPSSGRAPRQRKGKARTRAARRSRAAAAAEAGEAEADADQVDGAEGDNVDADDMDVATPDLDLDSDMQPAHRAEALDVLAAIELKFALLRERLYVEKMDTLAWEEGLIADGTHPELLHLHAELSKRRDKRLELASRRRDYEVANVTKRRRLDEEGVWSWWKDARDELQTDMISETNSKRRRLERERRALERPQPTRRFPLPPAEVPPAPSLREIVKSSPFGIPEAALPQSKRYLRKREPPPPNTLIYPHINSLSHGEIMQDLDLFFQHRRAAASFDPHRGGPGLMNSVLGGMPPPDMDPYVMGMQVLDGPAGNRFGPPFHQSHLQPGLVQGFGAPPPRFPHHHSAPPGSLPHLGHSQMQLEREIAMSMRAPSGMPQHPSHLHQQQFGAGPGPSTLMRRSISPVPHSNGAGPSGGMPTSMGGGPLPPGVPGPKPNGWTGPPAGVHMNNKDARINGDIEGRERERDRQGDGSSQRERERARDLEREREAERAYHMAHGQSRHPTHQHTHQHAHTAAPGQSAHGPHHHVHHHHHVRHHHHPPHQTLSGPGGTPNVAPMAGLPPGPSGGPSPSGQTLSPHGSRDLSDQRRPRSGAPTEIIELSAQKPPSGASPRMSTFWQANDEPLPPEMQRERERDRGSRALAGPSSHPPPPGPHERLVTPFTMGPSQPLQSGSRPSSPRGVPGSSNFPPSMPSSRRGSWSAANEETSYPRPPSSSHGPPPPGPQSQRPPSSRMAQQAGAPSFHSPFGSPPYSNGRQPPPPPASPPPSSFAGSIRSPGRSNQHGRIGPGAIGMPMSPPPAPMSHSPRLGASPGGPKMSSRGAQRPPSPRPSKALSKMEGFPMPESGNIAPIATGSGAMPPAGAGNPAPLLPPLPTTLPPAGPGVSRMPNGGGLSEKPPAHLPGGPPPSKVVPVDGPS</sequence>
<dbReference type="GO" id="GO:0010468">
    <property type="term" value="P:regulation of gene expression"/>
    <property type="evidence" value="ECO:0007669"/>
    <property type="project" value="UniProtKB-ARBA"/>
</dbReference>
<evidence type="ECO:0000256" key="6">
    <source>
        <dbReference type="SAM" id="MobiDB-lite"/>
    </source>
</evidence>
<accession>A0AAD7X625</accession>
<keyword evidence="5" id="KW-0539">Nucleus</keyword>
<feature type="compositionally biased region" description="Basic residues" evidence="6">
    <location>
        <begin position="890"/>
        <end position="903"/>
    </location>
</feature>
<feature type="compositionally biased region" description="Acidic residues" evidence="6">
    <location>
        <begin position="176"/>
        <end position="197"/>
    </location>
</feature>
<dbReference type="Pfam" id="PF08598">
    <property type="entry name" value="Sds3"/>
    <property type="match status" value="1"/>
</dbReference>
<feature type="compositionally biased region" description="Pro residues" evidence="6">
    <location>
        <begin position="1100"/>
        <end position="1114"/>
    </location>
</feature>
<feature type="compositionally biased region" description="Basic residues" evidence="6">
    <location>
        <begin position="914"/>
        <end position="932"/>
    </location>
</feature>
<evidence type="ECO:0000313" key="8">
    <source>
        <dbReference type="Proteomes" id="UP001215151"/>
    </source>
</evidence>
<feature type="compositionally biased region" description="Basic and acidic residues" evidence="6">
    <location>
        <begin position="119"/>
        <end position="131"/>
    </location>
</feature>
<keyword evidence="2" id="KW-0678">Repressor</keyword>
<dbReference type="PANTHER" id="PTHR21964">
    <property type="entry name" value="BREAST CANCER METASTASIS-SUPPRESSOR 1"/>
    <property type="match status" value="1"/>
</dbReference>
<feature type="compositionally biased region" description="Basic and acidic residues" evidence="6">
    <location>
        <begin position="1019"/>
        <end position="1029"/>
    </location>
</feature>
<feature type="compositionally biased region" description="Polar residues" evidence="6">
    <location>
        <begin position="1077"/>
        <end position="1097"/>
    </location>
</feature>
<dbReference type="Proteomes" id="UP001215151">
    <property type="component" value="Unassembled WGS sequence"/>
</dbReference>
<feature type="compositionally biased region" description="Basic and acidic residues" evidence="6">
    <location>
        <begin position="166"/>
        <end position="175"/>
    </location>
</feature>
<proteinExistence type="predicted"/>
<keyword evidence="3" id="KW-0805">Transcription regulation</keyword>
<feature type="region of interest" description="Disordered" evidence="6">
    <location>
        <begin position="568"/>
        <end position="600"/>
    </location>
</feature>
<feature type="region of interest" description="Disordered" evidence="6">
    <location>
        <begin position="63"/>
        <end position="321"/>
    </location>
</feature>
<organism evidence="7 8">
    <name type="scientific">Trametes cubensis</name>
    <dbReference type="NCBI Taxonomy" id="1111947"/>
    <lineage>
        <taxon>Eukaryota</taxon>
        <taxon>Fungi</taxon>
        <taxon>Dikarya</taxon>
        <taxon>Basidiomycota</taxon>
        <taxon>Agaricomycotina</taxon>
        <taxon>Agaricomycetes</taxon>
        <taxon>Polyporales</taxon>
        <taxon>Polyporaceae</taxon>
        <taxon>Trametes</taxon>
    </lineage>
</organism>
<evidence type="ECO:0000256" key="4">
    <source>
        <dbReference type="ARBA" id="ARBA00023163"/>
    </source>
</evidence>
<evidence type="ECO:0000313" key="7">
    <source>
        <dbReference type="EMBL" id="KAJ8469478.1"/>
    </source>
</evidence>
<reference evidence="7" key="1">
    <citation type="submission" date="2022-11" db="EMBL/GenBank/DDBJ databases">
        <title>Genome Sequence of Cubamyces cubensis.</title>
        <authorList>
            <person name="Buettner E."/>
        </authorList>
    </citation>
    <scope>NUCLEOTIDE SEQUENCE</scope>
    <source>
        <strain evidence="7">MPL-01</strain>
    </source>
</reference>
<dbReference type="SMART" id="SM01401">
    <property type="entry name" value="Sds3"/>
    <property type="match status" value="1"/>
</dbReference>
<feature type="compositionally biased region" description="Acidic residues" evidence="6">
    <location>
        <begin position="274"/>
        <end position="298"/>
    </location>
</feature>
<feature type="compositionally biased region" description="Basic residues" evidence="6">
    <location>
        <begin position="401"/>
        <end position="417"/>
    </location>
</feature>
<protein>
    <recommendedName>
        <fullName evidence="9">Sds3-like-domain-containing protein</fullName>
    </recommendedName>
</protein>
<comment type="subcellular location">
    <subcellularLocation>
        <location evidence="1">Nucleus</location>
    </subcellularLocation>
</comment>
<feature type="compositionally biased region" description="Polar residues" evidence="6">
    <location>
        <begin position="63"/>
        <end position="79"/>
    </location>
</feature>
<feature type="compositionally biased region" description="Pro residues" evidence="6">
    <location>
        <begin position="1147"/>
        <end position="1158"/>
    </location>
</feature>
<feature type="compositionally biased region" description="Basic and acidic residues" evidence="6">
    <location>
        <begin position="970"/>
        <end position="979"/>
    </location>
</feature>
<dbReference type="EMBL" id="JAPEVG010000288">
    <property type="protein sequence ID" value="KAJ8469478.1"/>
    <property type="molecule type" value="Genomic_DNA"/>
</dbReference>
<evidence type="ECO:0008006" key="9">
    <source>
        <dbReference type="Google" id="ProtNLM"/>
    </source>
</evidence>
<feature type="compositionally biased region" description="Pro residues" evidence="6">
    <location>
        <begin position="816"/>
        <end position="825"/>
    </location>
</feature>
<feature type="compositionally biased region" description="Low complexity" evidence="6">
    <location>
        <begin position="1055"/>
        <end position="1076"/>
    </location>
</feature>
<keyword evidence="8" id="KW-1185">Reference proteome</keyword>
<gene>
    <name evidence="7" type="ORF">ONZ51_g8971</name>
</gene>
<feature type="compositionally biased region" description="Acidic residues" evidence="6">
    <location>
        <begin position="148"/>
        <end position="165"/>
    </location>
</feature>
<dbReference type="InterPro" id="IPR013907">
    <property type="entry name" value="Sds3"/>
</dbReference>
<dbReference type="GO" id="GO:0005654">
    <property type="term" value="C:nucleoplasm"/>
    <property type="evidence" value="ECO:0007669"/>
    <property type="project" value="UniProtKB-ARBA"/>
</dbReference>
<feature type="compositionally biased region" description="Pro residues" evidence="6">
    <location>
        <begin position="1258"/>
        <end position="1271"/>
    </location>
</feature>